<dbReference type="Pfam" id="PF00534">
    <property type="entry name" value="Glycos_transf_1"/>
    <property type="match status" value="1"/>
</dbReference>
<sequence length="217" mass="24710">MNKLVNIRSKPYIVVEGFADNNMRNRNNCIELKQVHPKICLYAGMLNKLYGLDMLVEGFIKADIDDYVLEIFGEGPYKDELQEISKGHSNIVYRGVADNKEIISREERATLLINPRYTTAEFTKYSFPSKNMEYMASGTPIITTKLQGMPKDYYPHVFLLEDESVEGMSNLLKKVLNISDVDLSKKGADAKKWILDNKNNIAGTALLKKLIIDLHNN</sequence>
<protein>
    <recommendedName>
        <fullName evidence="1">Glycosyl transferase family 1 domain-containing protein</fullName>
    </recommendedName>
</protein>
<evidence type="ECO:0000313" key="2">
    <source>
        <dbReference type="EMBL" id="MPM96303.1"/>
    </source>
</evidence>
<dbReference type="AlphaFoldDB" id="A0A645E674"/>
<feature type="domain" description="Glycosyl transferase family 1" evidence="1">
    <location>
        <begin position="32"/>
        <end position="179"/>
    </location>
</feature>
<dbReference type="InterPro" id="IPR001296">
    <property type="entry name" value="Glyco_trans_1"/>
</dbReference>
<gene>
    <name evidence="2" type="ORF">SDC9_143461</name>
</gene>
<organism evidence="2">
    <name type="scientific">bioreactor metagenome</name>
    <dbReference type="NCBI Taxonomy" id="1076179"/>
    <lineage>
        <taxon>unclassified sequences</taxon>
        <taxon>metagenomes</taxon>
        <taxon>ecological metagenomes</taxon>
    </lineage>
</organism>
<name>A0A645E674_9ZZZZ</name>
<evidence type="ECO:0000259" key="1">
    <source>
        <dbReference type="Pfam" id="PF00534"/>
    </source>
</evidence>
<comment type="caution">
    <text evidence="2">The sequence shown here is derived from an EMBL/GenBank/DDBJ whole genome shotgun (WGS) entry which is preliminary data.</text>
</comment>
<dbReference type="SUPFAM" id="SSF53756">
    <property type="entry name" value="UDP-Glycosyltransferase/glycogen phosphorylase"/>
    <property type="match status" value="1"/>
</dbReference>
<proteinExistence type="predicted"/>
<accession>A0A645E674</accession>
<dbReference type="Gene3D" id="3.40.50.2000">
    <property type="entry name" value="Glycogen Phosphorylase B"/>
    <property type="match status" value="1"/>
</dbReference>
<reference evidence="2" key="1">
    <citation type="submission" date="2019-08" db="EMBL/GenBank/DDBJ databases">
        <authorList>
            <person name="Kucharzyk K."/>
            <person name="Murdoch R.W."/>
            <person name="Higgins S."/>
            <person name="Loffler F."/>
        </authorList>
    </citation>
    <scope>NUCLEOTIDE SEQUENCE</scope>
</reference>
<dbReference type="GO" id="GO:0016757">
    <property type="term" value="F:glycosyltransferase activity"/>
    <property type="evidence" value="ECO:0007669"/>
    <property type="project" value="InterPro"/>
</dbReference>
<dbReference type="EMBL" id="VSSQ01042688">
    <property type="protein sequence ID" value="MPM96303.1"/>
    <property type="molecule type" value="Genomic_DNA"/>
</dbReference>